<dbReference type="Pfam" id="PF13452">
    <property type="entry name" value="FAS1_DH_region"/>
    <property type="match status" value="1"/>
</dbReference>
<dbReference type="InterPro" id="IPR052741">
    <property type="entry name" value="Mitochondrial_HTD2"/>
</dbReference>
<sequence length="274" mass="30025">MSEYRDWIGRARISSEPITDRMLDHFKVTLTGLLGPGPVPCGFQWCLAPDSVEAAELGPDGHPRTGLFLPKLPLPRRMWAGGSVTTIRDLSLNDIVTRKSVITDVTFKQGRSGNLGFVTVEHSYSVDGDPRINEVQNIVYREAPAAGAAPPAPPVAEAWATVDQWKVTPTPTLLFRYSALTFNGHRIHYDFPYATQEEGYAGLVVHGPMQATWMQNMAAKLFGKAPSCFTYRGVSPLICGIPVIVEARESDRGLDLRVRKVGDDTVTMQATAEA</sequence>
<dbReference type="InterPro" id="IPR029069">
    <property type="entry name" value="HotDog_dom_sf"/>
</dbReference>
<keyword evidence="3" id="KW-1185">Reference proteome</keyword>
<dbReference type="PANTHER" id="PTHR28152">
    <property type="entry name" value="HYDROXYACYL-THIOESTER DEHYDRATASE TYPE 2, MITOCHONDRIAL"/>
    <property type="match status" value="1"/>
</dbReference>
<reference evidence="2 3" key="1">
    <citation type="submission" date="2020-04" db="EMBL/GenBank/DDBJ databases">
        <title>Rhodospirillaceae bacterium KN72 isolated from deep sea.</title>
        <authorList>
            <person name="Zhang D.-C."/>
        </authorList>
    </citation>
    <scope>NUCLEOTIDE SEQUENCE [LARGE SCALE GENOMIC DNA]</scope>
    <source>
        <strain evidence="2 3">KN72</strain>
    </source>
</reference>
<dbReference type="SUPFAM" id="SSF54637">
    <property type="entry name" value="Thioesterase/thiol ester dehydrase-isomerase"/>
    <property type="match status" value="1"/>
</dbReference>
<dbReference type="AlphaFoldDB" id="A0A7Y0HGW0"/>
<feature type="domain" description="FAS1-like dehydratase" evidence="1">
    <location>
        <begin position="42"/>
        <end position="129"/>
    </location>
</feature>
<evidence type="ECO:0000313" key="2">
    <source>
        <dbReference type="EMBL" id="NMM46073.1"/>
    </source>
</evidence>
<gene>
    <name evidence="2" type="ORF">HH303_16385</name>
</gene>
<dbReference type="InterPro" id="IPR039569">
    <property type="entry name" value="FAS1-like_DH_region"/>
</dbReference>
<dbReference type="GO" id="GO:0019171">
    <property type="term" value="F:(3R)-hydroxyacyl-[acyl-carrier-protein] dehydratase activity"/>
    <property type="evidence" value="ECO:0007669"/>
    <property type="project" value="TreeGrafter"/>
</dbReference>
<dbReference type="RefSeq" id="WP_169626464.1">
    <property type="nucleotide sequence ID" value="NZ_JABBNT010000005.1"/>
</dbReference>
<dbReference type="Proteomes" id="UP000539372">
    <property type="component" value="Unassembled WGS sequence"/>
</dbReference>
<accession>A0A7Y0HGW0</accession>
<evidence type="ECO:0000313" key="3">
    <source>
        <dbReference type="Proteomes" id="UP000539372"/>
    </source>
</evidence>
<proteinExistence type="predicted"/>
<name>A0A7Y0HGW0_9PROT</name>
<protein>
    <recommendedName>
        <fullName evidence="1">FAS1-like dehydratase domain-containing protein</fullName>
    </recommendedName>
</protein>
<dbReference type="PANTHER" id="PTHR28152:SF1">
    <property type="entry name" value="HYDROXYACYL-THIOESTER DEHYDRATASE TYPE 2, MITOCHONDRIAL"/>
    <property type="match status" value="1"/>
</dbReference>
<comment type="caution">
    <text evidence="2">The sequence shown here is derived from an EMBL/GenBank/DDBJ whole genome shotgun (WGS) entry which is preliminary data.</text>
</comment>
<organism evidence="2 3">
    <name type="scientific">Pacificispira spongiicola</name>
    <dbReference type="NCBI Taxonomy" id="2729598"/>
    <lineage>
        <taxon>Bacteria</taxon>
        <taxon>Pseudomonadati</taxon>
        <taxon>Pseudomonadota</taxon>
        <taxon>Alphaproteobacteria</taxon>
        <taxon>Rhodospirillales</taxon>
        <taxon>Rhodospirillaceae</taxon>
        <taxon>Pacificispira</taxon>
    </lineage>
</organism>
<dbReference type="EMBL" id="JABBNT010000005">
    <property type="protein sequence ID" value="NMM46073.1"/>
    <property type="molecule type" value="Genomic_DNA"/>
</dbReference>
<evidence type="ECO:0000259" key="1">
    <source>
        <dbReference type="Pfam" id="PF13452"/>
    </source>
</evidence>
<dbReference type="Gene3D" id="3.10.129.10">
    <property type="entry name" value="Hotdog Thioesterase"/>
    <property type="match status" value="1"/>
</dbReference>